<dbReference type="Pfam" id="PF00691">
    <property type="entry name" value="OmpA"/>
    <property type="match status" value="1"/>
</dbReference>
<keyword evidence="2 6" id="KW-0472">Membrane</keyword>
<keyword evidence="4 6" id="KW-0998">Cell outer membrane</keyword>
<evidence type="ECO:0000256" key="2">
    <source>
        <dbReference type="ARBA" id="ARBA00023136"/>
    </source>
</evidence>
<dbReference type="InterPro" id="IPR036737">
    <property type="entry name" value="OmpA-like_sf"/>
</dbReference>
<dbReference type="OrthoDB" id="9809164at2"/>
<dbReference type="PANTHER" id="PTHR30329">
    <property type="entry name" value="STATOR ELEMENT OF FLAGELLAR MOTOR COMPLEX"/>
    <property type="match status" value="1"/>
</dbReference>
<dbReference type="PROSITE" id="PS51257">
    <property type="entry name" value="PROKAR_LIPOPROTEIN"/>
    <property type="match status" value="1"/>
</dbReference>
<keyword evidence="5 6" id="KW-0449">Lipoprotein</keyword>
<keyword evidence="3 6" id="KW-0564">Palmitate</keyword>
<protein>
    <recommendedName>
        <fullName evidence="6">Peptidoglycan-associated lipoprotein</fullName>
        <shortName evidence="6">PAL</shortName>
    </recommendedName>
</protein>
<dbReference type="KEGG" id="bpsi:IX83_05730"/>
<evidence type="ECO:0000259" key="8">
    <source>
        <dbReference type="PROSITE" id="PS51123"/>
    </source>
</evidence>
<dbReference type="Proteomes" id="UP000028945">
    <property type="component" value="Chromosome"/>
</dbReference>
<dbReference type="InterPro" id="IPR006665">
    <property type="entry name" value="OmpA-like"/>
</dbReference>
<dbReference type="HAMAP" id="MF_02204">
    <property type="entry name" value="Pal"/>
    <property type="match status" value="1"/>
</dbReference>
<reference evidence="9 10" key="1">
    <citation type="journal article" date="2014" name="BMC Genomics">
        <title>A genomic perspective on a new bacterial genus and species from the Alcaligenaceae family, Basilea psittacipulmonis.</title>
        <authorList>
            <person name="Whiteson K.L."/>
            <person name="Hernandez D."/>
            <person name="Lazarevic V."/>
            <person name="Gaia N."/>
            <person name="Farinelli L."/>
            <person name="Francois P."/>
            <person name="Pilo P."/>
            <person name="Frey J."/>
            <person name="Schrenzel J."/>
        </authorList>
    </citation>
    <scope>NUCLEOTIDE SEQUENCE [LARGE SCALE GENOMIC DNA]</scope>
    <source>
        <strain evidence="9 10">DSM 24701</strain>
    </source>
</reference>
<dbReference type="STRING" id="1072685.IX83_05730"/>
<feature type="signal peptide" evidence="7">
    <location>
        <begin position="1"/>
        <end position="28"/>
    </location>
</feature>
<proteinExistence type="inferred from homology"/>
<dbReference type="GO" id="GO:0009279">
    <property type="term" value="C:cell outer membrane"/>
    <property type="evidence" value="ECO:0007669"/>
    <property type="project" value="UniProtKB-SubCell"/>
</dbReference>
<dbReference type="InterPro" id="IPR050330">
    <property type="entry name" value="Bact_OuterMem_StrucFunc"/>
</dbReference>
<evidence type="ECO:0000256" key="3">
    <source>
        <dbReference type="ARBA" id="ARBA00023139"/>
    </source>
</evidence>
<sequence>MKNFIRIALLSAVGIGLVACSTTGSSNANDTAYYTDANGNRIILDPFNPQSPLYQEKSVYFGYDQYTVSPQYQNILQLHATYLSRHPQQKVRISGNTDARGSVEYNLGLGQRRSVAVRNILVQYGASPLQIEAISFGKSKPKAFGHTEQDYAENRRADITYIQ</sequence>
<dbReference type="AlphaFoldDB" id="A0A077DI94"/>
<comment type="subunit">
    <text evidence="6">The Tol-Pal system is composed of five core proteins: the inner membrane proteins TolA, TolQ and TolR, the periplasmic protein TolB and the outer membrane protein Pal. They form a network linking the inner and outer membranes and the peptidoglycan layer.</text>
</comment>
<dbReference type="EMBL" id="CP009238">
    <property type="protein sequence ID" value="AIL32883.1"/>
    <property type="molecule type" value="Genomic_DNA"/>
</dbReference>
<evidence type="ECO:0000313" key="10">
    <source>
        <dbReference type="Proteomes" id="UP000028945"/>
    </source>
</evidence>
<keyword evidence="10" id="KW-1185">Reference proteome</keyword>
<dbReference type="CDD" id="cd07185">
    <property type="entry name" value="OmpA_C-like"/>
    <property type="match status" value="1"/>
</dbReference>
<evidence type="ECO:0000313" key="9">
    <source>
        <dbReference type="EMBL" id="AIL32883.1"/>
    </source>
</evidence>
<keyword evidence="6" id="KW-0132">Cell division</keyword>
<accession>A0A077DI94</accession>
<evidence type="ECO:0000256" key="6">
    <source>
        <dbReference type="HAMAP-Rule" id="MF_02204"/>
    </source>
</evidence>
<comment type="subcellular location">
    <subcellularLocation>
        <location evidence="6">Cell outer membrane</location>
        <topology evidence="6">Lipid-anchor</topology>
    </subcellularLocation>
</comment>
<dbReference type="HOGENOM" id="CLU_016890_9_4_4"/>
<dbReference type="Gene3D" id="3.30.1330.60">
    <property type="entry name" value="OmpA-like domain"/>
    <property type="match status" value="1"/>
</dbReference>
<dbReference type="PANTHER" id="PTHR30329:SF21">
    <property type="entry name" value="LIPOPROTEIN YIAD-RELATED"/>
    <property type="match status" value="1"/>
</dbReference>
<keyword evidence="6" id="KW-0131">Cell cycle</keyword>
<name>A0A077DI94_9BURK</name>
<dbReference type="InterPro" id="IPR006664">
    <property type="entry name" value="OMP_bac"/>
</dbReference>
<dbReference type="GO" id="GO:0051301">
    <property type="term" value="P:cell division"/>
    <property type="evidence" value="ECO:0007669"/>
    <property type="project" value="UniProtKB-UniRule"/>
</dbReference>
<dbReference type="eggNOG" id="COG2885">
    <property type="taxonomic scope" value="Bacteria"/>
</dbReference>
<feature type="domain" description="OmpA-like" evidence="8">
    <location>
        <begin position="48"/>
        <end position="163"/>
    </location>
</feature>
<feature type="chain" id="PRO_5001717551" description="Peptidoglycan-associated lipoprotein" evidence="7">
    <location>
        <begin position="29"/>
        <end position="163"/>
    </location>
</feature>
<dbReference type="InterPro" id="IPR039001">
    <property type="entry name" value="Pal"/>
</dbReference>
<comment type="similarity">
    <text evidence="6">Belongs to the Pal lipoprotein family.</text>
</comment>
<evidence type="ECO:0000256" key="7">
    <source>
        <dbReference type="SAM" id="SignalP"/>
    </source>
</evidence>
<evidence type="ECO:0000256" key="4">
    <source>
        <dbReference type="ARBA" id="ARBA00023237"/>
    </source>
</evidence>
<comment type="function">
    <text evidence="6">Part of the Tol-Pal system, which plays a role in outer membrane invagination during cell division and is important for maintaining outer membrane integrity.</text>
</comment>
<evidence type="ECO:0000256" key="1">
    <source>
        <dbReference type="ARBA" id="ARBA00022729"/>
    </source>
</evidence>
<gene>
    <name evidence="6" type="primary">pal</name>
    <name evidence="9" type="ORF">IX83_05730</name>
</gene>
<keyword evidence="1 6" id="KW-0732">Signal</keyword>
<dbReference type="PRINTS" id="PR01021">
    <property type="entry name" value="OMPADOMAIN"/>
</dbReference>
<dbReference type="SUPFAM" id="SSF103088">
    <property type="entry name" value="OmpA-like"/>
    <property type="match status" value="1"/>
</dbReference>
<dbReference type="RefSeq" id="WP_038500078.1">
    <property type="nucleotide sequence ID" value="NZ_AFWK01000081.1"/>
</dbReference>
<dbReference type="PROSITE" id="PS51123">
    <property type="entry name" value="OMPA_2"/>
    <property type="match status" value="1"/>
</dbReference>
<evidence type="ECO:0000256" key="5">
    <source>
        <dbReference type="ARBA" id="ARBA00023288"/>
    </source>
</evidence>
<organism evidence="9 10">
    <name type="scientific">Basilea psittacipulmonis DSM 24701</name>
    <dbReference type="NCBI Taxonomy" id="1072685"/>
    <lineage>
        <taxon>Bacteria</taxon>
        <taxon>Pseudomonadati</taxon>
        <taxon>Pseudomonadota</taxon>
        <taxon>Betaproteobacteria</taxon>
        <taxon>Burkholderiales</taxon>
        <taxon>Alcaligenaceae</taxon>
        <taxon>Basilea</taxon>
    </lineage>
</organism>